<gene>
    <name evidence="1" type="ORF">BDN70DRAFT_880818</name>
</gene>
<accession>A0A9P5YXT4</accession>
<sequence length="517" mass="57950">MAYILRPKEFNSSPSGSDGDFQRVEVPQEIVDAIIDEIVDSADIKHCSVHLRACALVSRAFRHSAYRFLFSVYEISHCKWSRSYSTLTTLRELIEGNPNLVSYLRRLRIVADSRHPGNRDNQSRISTSYKNQKSKFIDLGDRLGLSKDGKLQKNLIWVLQTISAAQPNRLTTLEICGRERGLRMEYCASWKGFSKGVAATLINIAKTSAQLQAMKLCNIMDLPIALLTPQKGSSFSHLTLDDCTFLPTDSAPQSSLIYPFKIITAQPPLVQLQSLQSLNLNLPYFGRNNDLSGAPDLTVLPFPGFPKLEDLTLSMYGSQQDAVFLKWILTSYAPLLEELGIVMNTHSNTSPWDWDSLTSSSEVSNHDIIAIKQLSTRNQSQRLVNTGTDFRAMFQAAFTIFNYPMLPTTIQTIIIQILVEAGRFVVLYTADGTLLPEDDAITLEKFKAEMNSLDEILSDRLRYPKLEKLTVSILVIKGKIDGTWCADLLDSEGMNADAFPRLYSMGEFDITIDLYGA</sequence>
<organism evidence="1 2">
    <name type="scientific">Pholiota conissans</name>
    <dbReference type="NCBI Taxonomy" id="109636"/>
    <lineage>
        <taxon>Eukaryota</taxon>
        <taxon>Fungi</taxon>
        <taxon>Dikarya</taxon>
        <taxon>Basidiomycota</taxon>
        <taxon>Agaricomycotina</taxon>
        <taxon>Agaricomycetes</taxon>
        <taxon>Agaricomycetidae</taxon>
        <taxon>Agaricales</taxon>
        <taxon>Agaricineae</taxon>
        <taxon>Strophariaceae</taxon>
        <taxon>Pholiota</taxon>
    </lineage>
</organism>
<reference evidence="1" key="1">
    <citation type="submission" date="2020-11" db="EMBL/GenBank/DDBJ databases">
        <authorList>
            <consortium name="DOE Joint Genome Institute"/>
            <person name="Ahrendt S."/>
            <person name="Riley R."/>
            <person name="Andreopoulos W."/>
            <person name="Labutti K."/>
            <person name="Pangilinan J."/>
            <person name="Ruiz-Duenas F.J."/>
            <person name="Barrasa J.M."/>
            <person name="Sanchez-Garcia M."/>
            <person name="Camarero S."/>
            <person name="Miyauchi S."/>
            <person name="Serrano A."/>
            <person name="Linde D."/>
            <person name="Babiker R."/>
            <person name="Drula E."/>
            <person name="Ayuso-Fernandez I."/>
            <person name="Pacheco R."/>
            <person name="Padilla G."/>
            <person name="Ferreira P."/>
            <person name="Barriuso J."/>
            <person name="Kellner H."/>
            <person name="Castanera R."/>
            <person name="Alfaro M."/>
            <person name="Ramirez L."/>
            <person name="Pisabarro A.G."/>
            <person name="Kuo A."/>
            <person name="Tritt A."/>
            <person name="Lipzen A."/>
            <person name="He G."/>
            <person name="Yan M."/>
            <person name="Ng V."/>
            <person name="Cullen D."/>
            <person name="Martin F."/>
            <person name="Rosso M.-N."/>
            <person name="Henrissat B."/>
            <person name="Hibbett D."/>
            <person name="Martinez A.T."/>
            <person name="Grigoriev I.V."/>
        </authorList>
    </citation>
    <scope>NUCLEOTIDE SEQUENCE</scope>
    <source>
        <strain evidence="1">CIRM-BRFM 674</strain>
    </source>
</reference>
<evidence type="ECO:0000313" key="1">
    <source>
        <dbReference type="EMBL" id="KAF9477717.1"/>
    </source>
</evidence>
<dbReference type="AlphaFoldDB" id="A0A9P5YXT4"/>
<proteinExistence type="predicted"/>
<protein>
    <submittedName>
        <fullName evidence="1">Uncharacterized protein</fullName>
    </submittedName>
</protein>
<name>A0A9P5YXT4_9AGAR</name>
<keyword evidence="2" id="KW-1185">Reference proteome</keyword>
<dbReference type="EMBL" id="MU155252">
    <property type="protein sequence ID" value="KAF9477717.1"/>
    <property type="molecule type" value="Genomic_DNA"/>
</dbReference>
<evidence type="ECO:0000313" key="2">
    <source>
        <dbReference type="Proteomes" id="UP000807469"/>
    </source>
</evidence>
<comment type="caution">
    <text evidence="1">The sequence shown here is derived from an EMBL/GenBank/DDBJ whole genome shotgun (WGS) entry which is preliminary data.</text>
</comment>
<dbReference type="Proteomes" id="UP000807469">
    <property type="component" value="Unassembled WGS sequence"/>
</dbReference>